<sequence length="87" mass="10008">MSEQPSSMIPIFVYGRQQCGWTVKLMRELTQQNVPFIFRDIDDRALRAELQQVLAKGGITGRYPLPLVYARSQVMLRPSIEQVQAKL</sequence>
<evidence type="ECO:0000259" key="1">
    <source>
        <dbReference type="Pfam" id="PF00462"/>
    </source>
</evidence>
<dbReference type="RefSeq" id="WP_069970012.1">
    <property type="nucleotide sequence ID" value="NZ_CM124774.1"/>
</dbReference>
<dbReference type="InterPro" id="IPR036249">
    <property type="entry name" value="Thioredoxin-like_sf"/>
</dbReference>
<name>A0A1E5QCM4_9CYAN</name>
<dbReference type="InterPro" id="IPR002109">
    <property type="entry name" value="Glutaredoxin"/>
</dbReference>
<dbReference type="SUPFAM" id="SSF52833">
    <property type="entry name" value="Thioredoxin-like"/>
    <property type="match status" value="1"/>
</dbReference>
<organism evidence="2">
    <name type="scientific">Desertifilum tharense IPPAS B-1220</name>
    <dbReference type="NCBI Taxonomy" id="1781255"/>
    <lineage>
        <taxon>Bacteria</taxon>
        <taxon>Bacillati</taxon>
        <taxon>Cyanobacteriota</taxon>
        <taxon>Cyanophyceae</taxon>
        <taxon>Desertifilales</taxon>
        <taxon>Desertifilaceae</taxon>
        <taxon>Desertifilum</taxon>
    </lineage>
</organism>
<dbReference type="STRING" id="1781255.BH720_25350"/>
<proteinExistence type="predicted"/>
<reference evidence="2" key="1">
    <citation type="submission" date="2016-09" db="EMBL/GenBank/DDBJ databases">
        <title>Draft genome of thermotolerant cyanobacterium Desertifilum sp. strain IPPAS B-1220.</title>
        <authorList>
            <person name="Sinetova M.A."/>
            <person name="Bolakhan K."/>
            <person name="Zayadan B.K."/>
            <person name="Mironov K.S."/>
            <person name="Ustinova V."/>
            <person name="Kupriyanova E.V."/>
            <person name="Sidorov R.A."/>
            <person name="Skrypnik A.N."/>
            <person name="Gogoleva N.E."/>
            <person name="Gogolev Y.V."/>
            <person name="Los D.A."/>
        </authorList>
    </citation>
    <scope>NUCLEOTIDE SEQUENCE [LARGE SCALE GENOMIC DNA]</scope>
    <source>
        <strain evidence="2">IPPAS B-1220</strain>
    </source>
</reference>
<protein>
    <recommendedName>
        <fullName evidence="1">Glutaredoxin domain-containing protein</fullName>
    </recommendedName>
</protein>
<comment type="caution">
    <text evidence="2">The sequence shown here is derived from an EMBL/GenBank/DDBJ whole genome shotgun (WGS) entry which is preliminary data.</text>
</comment>
<dbReference type="AlphaFoldDB" id="A0A1E5QCM4"/>
<dbReference type="OrthoDB" id="6884501at2"/>
<dbReference type="PROSITE" id="PS51354">
    <property type="entry name" value="GLUTAREDOXIN_2"/>
    <property type="match status" value="1"/>
</dbReference>
<dbReference type="Pfam" id="PF00462">
    <property type="entry name" value="Glutaredoxin"/>
    <property type="match status" value="1"/>
</dbReference>
<feature type="domain" description="Glutaredoxin" evidence="1">
    <location>
        <begin position="11"/>
        <end position="70"/>
    </location>
</feature>
<gene>
    <name evidence="2" type="ORF">BH720_25350</name>
</gene>
<accession>A0A1E5QCM4</accession>
<dbReference type="Gene3D" id="3.40.30.10">
    <property type="entry name" value="Glutaredoxin"/>
    <property type="match status" value="1"/>
</dbReference>
<evidence type="ECO:0000313" key="2">
    <source>
        <dbReference type="EMBL" id="OEJ72405.1"/>
    </source>
</evidence>
<dbReference type="SMR" id="A0A1E5QCM4"/>
<dbReference type="EMBL" id="MJGC01000132">
    <property type="protein sequence ID" value="OEJ72405.1"/>
    <property type="molecule type" value="Genomic_DNA"/>
</dbReference>